<keyword evidence="3" id="KW-1185">Reference proteome</keyword>
<sequence>MTQHTLAGSLQLPRCPHCQIANPLLNRFWQPSFTNRSDGQNQDIWAAFSCSSCGSVVTARCYPEYGQDPVIVSIYPDARYAHADIPPIARKFLQQAYETIYAPDAAAVMAGSAVDAMLKELNYTEGSVYKRIEQAVKDHVLTEDMGEWAHSVRLGSNRPRHVDAENPHVSPEEAKRSVNFAEALGQFLFVLKAQIARGLAEAQASS</sequence>
<dbReference type="AlphaFoldDB" id="A0A3S2WCE2"/>
<dbReference type="Pfam" id="PF13643">
    <property type="entry name" value="DUF4145"/>
    <property type="match status" value="1"/>
</dbReference>
<proteinExistence type="predicted"/>
<reference evidence="2 3" key="1">
    <citation type="submission" date="2019-01" db="EMBL/GenBank/DDBJ databases">
        <authorList>
            <person name="Chen W.-M."/>
        </authorList>
    </citation>
    <scope>NUCLEOTIDE SEQUENCE [LARGE SCALE GENOMIC DNA]</scope>
    <source>
        <strain evidence="2 3">TER-1</strain>
    </source>
</reference>
<accession>A0A3S2WCE2</accession>
<comment type="caution">
    <text evidence="2">The sequence shown here is derived from an EMBL/GenBank/DDBJ whole genome shotgun (WGS) entry which is preliminary data.</text>
</comment>
<name>A0A3S2WCE2_9HYPH</name>
<dbReference type="RefSeq" id="WP_127728561.1">
    <property type="nucleotide sequence ID" value="NZ_SACP01000007.1"/>
</dbReference>
<dbReference type="Proteomes" id="UP000286997">
    <property type="component" value="Unassembled WGS sequence"/>
</dbReference>
<dbReference type="OrthoDB" id="6712829at2"/>
<feature type="domain" description="DUF4145" evidence="1">
    <location>
        <begin position="102"/>
        <end position="168"/>
    </location>
</feature>
<evidence type="ECO:0000313" key="2">
    <source>
        <dbReference type="EMBL" id="RVU19124.1"/>
    </source>
</evidence>
<protein>
    <submittedName>
        <fullName evidence="2">DUF4145 domain-containing protein</fullName>
    </submittedName>
</protein>
<organism evidence="2 3">
    <name type="scientific">Methylobacterium oryzihabitans</name>
    <dbReference type="NCBI Taxonomy" id="2499852"/>
    <lineage>
        <taxon>Bacteria</taxon>
        <taxon>Pseudomonadati</taxon>
        <taxon>Pseudomonadota</taxon>
        <taxon>Alphaproteobacteria</taxon>
        <taxon>Hyphomicrobiales</taxon>
        <taxon>Methylobacteriaceae</taxon>
        <taxon>Methylobacterium</taxon>
    </lineage>
</organism>
<evidence type="ECO:0000259" key="1">
    <source>
        <dbReference type="Pfam" id="PF13643"/>
    </source>
</evidence>
<evidence type="ECO:0000313" key="3">
    <source>
        <dbReference type="Proteomes" id="UP000286997"/>
    </source>
</evidence>
<dbReference type="EMBL" id="SACP01000007">
    <property type="protein sequence ID" value="RVU19124.1"/>
    <property type="molecule type" value="Genomic_DNA"/>
</dbReference>
<dbReference type="InterPro" id="IPR025285">
    <property type="entry name" value="DUF4145"/>
</dbReference>
<gene>
    <name evidence="2" type="ORF">EOE48_09555</name>
</gene>